<keyword evidence="1" id="KW-0175">Coiled coil</keyword>
<evidence type="ECO:0000256" key="1">
    <source>
        <dbReference type="SAM" id="Coils"/>
    </source>
</evidence>
<name>A0A7J9F698_9ROSI</name>
<dbReference type="AlphaFoldDB" id="A0A7J9F698"/>
<reference evidence="3 4" key="1">
    <citation type="journal article" date="2019" name="Genome Biol. Evol.">
        <title>Insights into the evolution of the New World diploid cottons (Gossypium, subgenus Houzingenia) based on genome sequencing.</title>
        <authorList>
            <person name="Grover C.E."/>
            <person name="Arick M.A. 2nd"/>
            <person name="Thrash A."/>
            <person name="Conover J.L."/>
            <person name="Sanders W.S."/>
            <person name="Peterson D.G."/>
            <person name="Frelichowski J.E."/>
            <person name="Scheffler J.A."/>
            <person name="Scheffler B.E."/>
            <person name="Wendel J.F."/>
        </authorList>
    </citation>
    <scope>NUCLEOTIDE SEQUENCE [LARGE SCALE GENOMIC DNA]</scope>
    <source>
        <strain evidence="3">8</strain>
        <tissue evidence="3">Leaf</tissue>
    </source>
</reference>
<accession>A0A7J9F698</accession>
<evidence type="ECO:0000313" key="4">
    <source>
        <dbReference type="Proteomes" id="UP000593568"/>
    </source>
</evidence>
<dbReference type="InterPro" id="IPR005379">
    <property type="entry name" value="FDM1-5/IDN2_XH"/>
</dbReference>
<evidence type="ECO:0000259" key="2">
    <source>
        <dbReference type="Pfam" id="PF03469"/>
    </source>
</evidence>
<feature type="domain" description="Factor of DNA methylation 1-5/IDN2" evidence="2">
    <location>
        <begin position="255"/>
        <end position="385"/>
    </location>
</feature>
<evidence type="ECO:0000313" key="3">
    <source>
        <dbReference type="EMBL" id="MBA0780826.1"/>
    </source>
</evidence>
<sequence>MEKTNYELELKNERRRVCSLLYEIDRRKQQSFEMERKYNKTTATLQGLIDGLIAKINSKDSCLWDWELRYNETMRQLKGENVALRRVFAEENRKEKAENYKLRCELRRRTKELKDYKSQNDNNMERRSFLNEIEAPKENVPCRDLIELEKTTSDQIAALKEQLEETSEALKDMESRYSCLMVKQILTNREVQDARKESINVFPRFPLFSWMFYFFRCKKYLFGIRYESVKPKTSLVLDMQGLNDVLTSRTTLVVKRMGEIDQKAFEVASSGKFPNEDWQETCAKLCSLWQQNVQDPKWHPFKMINIRGNLQEIVDEDDEKLKELRNEYGDVVYETVSTALMEMNEYNASGRYAVPEIWNRKEGRKATMKEIIQYVIGQLKIHKRKRKRIP</sequence>
<dbReference type="PANTHER" id="PTHR21596:SF82">
    <property type="entry name" value="FACTOR OF DNA METHYLATION 5-LIKE"/>
    <property type="match status" value="1"/>
</dbReference>
<proteinExistence type="predicted"/>
<organism evidence="3 4">
    <name type="scientific">Gossypium trilobum</name>
    <dbReference type="NCBI Taxonomy" id="34281"/>
    <lineage>
        <taxon>Eukaryota</taxon>
        <taxon>Viridiplantae</taxon>
        <taxon>Streptophyta</taxon>
        <taxon>Embryophyta</taxon>
        <taxon>Tracheophyta</taxon>
        <taxon>Spermatophyta</taxon>
        <taxon>Magnoliopsida</taxon>
        <taxon>eudicotyledons</taxon>
        <taxon>Gunneridae</taxon>
        <taxon>Pentapetalae</taxon>
        <taxon>rosids</taxon>
        <taxon>malvids</taxon>
        <taxon>Malvales</taxon>
        <taxon>Malvaceae</taxon>
        <taxon>Malvoideae</taxon>
        <taxon>Gossypium</taxon>
    </lineage>
</organism>
<keyword evidence="4" id="KW-1185">Reference proteome</keyword>
<dbReference type="Proteomes" id="UP000593568">
    <property type="component" value="Unassembled WGS sequence"/>
</dbReference>
<dbReference type="EMBL" id="JABEZW010000011">
    <property type="protein sequence ID" value="MBA0780826.1"/>
    <property type="molecule type" value="Genomic_DNA"/>
</dbReference>
<dbReference type="GO" id="GO:0080188">
    <property type="term" value="P:gene silencing by siRNA-directed DNA methylation"/>
    <property type="evidence" value="ECO:0007669"/>
    <property type="project" value="InterPro"/>
</dbReference>
<gene>
    <name evidence="3" type="ORF">Gotri_004882</name>
</gene>
<protein>
    <recommendedName>
        <fullName evidence="2">Factor of DNA methylation 1-5/IDN2 domain-containing protein</fullName>
    </recommendedName>
</protein>
<dbReference type="InterPro" id="IPR045177">
    <property type="entry name" value="FDM1-5/IDN2"/>
</dbReference>
<dbReference type="PANTHER" id="PTHR21596">
    <property type="entry name" value="RIBONUCLEASE P SUBUNIT P38"/>
    <property type="match status" value="1"/>
</dbReference>
<feature type="coiled-coil region" evidence="1">
    <location>
        <begin position="149"/>
        <end position="176"/>
    </location>
</feature>
<dbReference type="Pfam" id="PF03469">
    <property type="entry name" value="XH"/>
    <property type="match status" value="1"/>
</dbReference>
<comment type="caution">
    <text evidence="3">The sequence shown here is derived from an EMBL/GenBank/DDBJ whole genome shotgun (WGS) entry which is preliminary data.</text>
</comment>